<protein>
    <recommendedName>
        <fullName evidence="6">Fatty acid hydroxylase domain-containing protein</fullName>
    </recommendedName>
</protein>
<feature type="transmembrane region" description="Helical" evidence="5">
    <location>
        <begin position="77"/>
        <end position="97"/>
    </location>
</feature>
<comment type="subcellular location">
    <subcellularLocation>
        <location evidence="1">Membrane</location>
    </subcellularLocation>
</comment>
<evidence type="ECO:0000256" key="2">
    <source>
        <dbReference type="ARBA" id="ARBA00022692"/>
    </source>
</evidence>
<evidence type="ECO:0000256" key="1">
    <source>
        <dbReference type="ARBA" id="ARBA00004370"/>
    </source>
</evidence>
<proteinExistence type="predicted"/>
<feature type="transmembrane region" description="Helical" evidence="5">
    <location>
        <begin position="36"/>
        <end position="56"/>
    </location>
</feature>
<evidence type="ECO:0000256" key="4">
    <source>
        <dbReference type="ARBA" id="ARBA00023136"/>
    </source>
</evidence>
<evidence type="ECO:0000313" key="7">
    <source>
        <dbReference type="EMBL" id="KAK2145103.1"/>
    </source>
</evidence>
<dbReference type="GO" id="GO:0016020">
    <property type="term" value="C:membrane"/>
    <property type="evidence" value="ECO:0007669"/>
    <property type="project" value="UniProtKB-SubCell"/>
</dbReference>
<gene>
    <name evidence="7" type="ORF">LSH36_703g01102</name>
</gene>
<feature type="domain" description="Fatty acid hydroxylase" evidence="6">
    <location>
        <begin position="124"/>
        <end position="252"/>
    </location>
</feature>
<reference evidence="7" key="1">
    <citation type="journal article" date="2023" name="Mol. Biol. Evol.">
        <title>Third-Generation Sequencing Reveals the Adaptive Role of the Epigenome in Three Deep-Sea Polychaetes.</title>
        <authorList>
            <person name="Perez M."/>
            <person name="Aroh O."/>
            <person name="Sun Y."/>
            <person name="Lan Y."/>
            <person name="Juniper S.K."/>
            <person name="Young C.R."/>
            <person name="Angers B."/>
            <person name="Qian P.Y."/>
        </authorList>
    </citation>
    <scope>NUCLEOTIDE SEQUENCE</scope>
    <source>
        <strain evidence="7">P08H-3</strain>
    </source>
</reference>
<dbReference type="Pfam" id="PF04116">
    <property type="entry name" value="FA_hydroxylase"/>
    <property type="match status" value="1"/>
</dbReference>
<dbReference type="AlphaFoldDB" id="A0AAD9MUZ7"/>
<keyword evidence="8" id="KW-1185">Reference proteome</keyword>
<evidence type="ECO:0000259" key="6">
    <source>
        <dbReference type="Pfam" id="PF04116"/>
    </source>
</evidence>
<sequence length="282" mass="33806">MDSVLYVFDEYLLTPYVYPKSWPEDDIWRQFLSMNIIVNIMGAFMYLGISSINYAFVFDKQLLEHPQVLENQVEKEILYALKSIPTMAFLTSIMFILEIRGYSKLYHRVDDSKYGWWMIGFSIIMFILFTDLMIYWIHRWLHYPLIYKHIHKPHHKWKMPTPFASFAFHPIDGFVQSIPYHVYAFLFPLHKYLYLALYLGVNIWTVSIHDGDFRVPDLLRPYVNGSAHHMDHHLYYNYNYGQYFTLWDRIGGSFKNPSAFEGKGPMDTIRMRQQNSETKKDE</sequence>
<evidence type="ECO:0000256" key="5">
    <source>
        <dbReference type="SAM" id="Phobius"/>
    </source>
</evidence>
<name>A0AAD9MUZ7_9ANNE</name>
<keyword evidence="3 5" id="KW-1133">Transmembrane helix</keyword>
<evidence type="ECO:0000256" key="3">
    <source>
        <dbReference type="ARBA" id="ARBA00022989"/>
    </source>
</evidence>
<dbReference type="EMBL" id="JAODUP010000703">
    <property type="protein sequence ID" value="KAK2145103.1"/>
    <property type="molecule type" value="Genomic_DNA"/>
</dbReference>
<accession>A0AAD9MUZ7</accession>
<dbReference type="Proteomes" id="UP001208570">
    <property type="component" value="Unassembled WGS sequence"/>
</dbReference>
<evidence type="ECO:0000313" key="8">
    <source>
        <dbReference type="Proteomes" id="UP001208570"/>
    </source>
</evidence>
<dbReference type="GO" id="GO:0016491">
    <property type="term" value="F:oxidoreductase activity"/>
    <property type="evidence" value="ECO:0007669"/>
    <property type="project" value="InterPro"/>
</dbReference>
<feature type="transmembrane region" description="Helical" evidence="5">
    <location>
        <begin position="117"/>
        <end position="137"/>
    </location>
</feature>
<comment type="caution">
    <text evidence="7">The sequence shown here is derived from an EMBL/GenBank/DDBJ whole genome shotgun (WGS) entry which is preliminary data.</text>
</comment>
<keyword evidence="2 5" id="KW-0812">Transmembrane</keyword>
<dbReference type="InterPro" id="IPR050307">
    <property type="entry name" value="Sterol_Desaturase_Related"/>
</dbReference>
<dbReference type="GO" id="GO:0008610">
    <property type="term" value="P:lipid biosynthetic process"/>
    <property type="evidence" value="ECO:0007669"/>
    <property type="project" value="InterPro"/>
</dbReference>
<organism evidence="7 8">
    <name type="scientific">Paralvinella palmiformis</name>
    <dbReference type="NCBI Taxonomy" id="53620"/>
    <lineage>
        <taxon>Eukaryota</taxon>
        <taxon>Metazoa</taxon>
        <taxon>Spiralia</taxon>
        <taxon>Lophotrochozoa</taxon>
        <taxon>Annelida</taxon>
        <taxon>Polychaeta</taxon>
        <taxon>Sedentaria</taxon>
        <taxon>Canalipalpata</taxon>
        <taxon>Terebellida</taxon>
        <taxon>Terebelliformia</taxon>
        <taxon>Alvinellidae</taxon>
        <taxon>Paralvinella</taxon>
    </lineage>
</organism>
<dbReference type="InterPro" id="IPR006694">
    <property type="entry name" value="Fatty_acid_hydroxylase"/>
</dbReference>
<keyword evidence="4 5" id="KW-0472">Membrane</keyword>
<dbReference type="GO" id="GO:0005506">
    <property type="term" value="F:iron ion binding"/>
    <property type="evidence" value="ECO:0007669"/>
    <property type="project" value="InterPro"/>
</dbReference>
<dbReference type="PANTHER" id="PTHR11863">
    <property type="entry name" value="STEROL DESATURASE"/>
    <property type="match status" value="1"/>
</dbReference>